<accession>A0AAV9CVV9</accession>
<dbReference type="AlphaFoldDB" id="A0AAV9CVV9"/>
<organism evidence="1 2">
    <name type="scientific">Acorus calamus</name>
    <name type="common">Sweet flag</name>
    <dbReference type="NCBI Taxonomy" id="4465"/>
    <lineage>
        <taxon>Eukaryota</taxon>
        <taxon>Viridiplantae</taxon>
        <taxon>Streptophyta</taxon>
        <taxon>Embryophyta</taxon>
        <taxon>Tracheophyta</taxon>
        <taxon>Spermatophyta</taxon>
        <taxon>Magnoliopsida</taxon>
        <taxon>Liliopsida</taxon>
        <taxon>Acoraceae</taxon>
        <taxon>Acorus</taxon>
    </lineage>
</organism>
<reference evidence="1" key="1">
    <citation type="journal article" date="2023" name="Nat. Commun.">
        <title>Diploid and tetraploid genomes of Acorus and the evolution of monocots.</title>
        <authorList>
            <person name="Ma L."/>
            <person name="Liu K.W."/>
            <person name="Li Z."/>
            <person name="Hsiao Y.Y."/>
            <person name="Qi Y."/>
            <person name="Fu T."/>
            <person name="Tang G.D."/>
            <person name="Zhang D."/>
            <person name="Sun W.H."/>
            <person name="Liu D.K."/>
            <person name="Li Y."/>
            <person name="Chen G.Z."/>
            <person name="Liu X.D."/>
            <person name="Liao X.Y."/>
            <person name="Jiang Y.T."/>
            <person name="Yu X."/>
            <person name="Hao Y."/>
            <person name="Huang J."/>
            <person name="Zhao X.W."/>
            <person name="Ke S."/>
            <person name="Chen Y.Y."/>
            <person name="Wu W.L."/>
            <person name="Hsu J.L."/>
            <person name="Lin Y.F."/>
            <person name="Huang M.D."/>
            <person name="Li C.Y."/>
            <person name="Huang L."/>
            <person name="Wang Z.W."/>
            <person name="Zhao X."/>
            <person name="Zhong W.Y."/>
            <person name="Peng D.H."/>
            <person name="Ahmad S."/>
            <person name="Lan S."/>
            <person name="Zhang J.S."/>
            <person name="Tsai W.C."/>
            <person name="Van de Peer Y."/>
            <person name="Liu Z.J."/>
        </authorList>
    </citation>
    <scope>NUCLEOTIDE SEQUENCE</scope>
    <source>
        <strain evidence="1">CP</strain>
    </source>
</reference>
<proteinExistence type="predicted"/>
<name>A0AAV9CVV9_ACOCL</name>
<evidence type="ECO:0000313" key="2">
    <source>
        <dbReference type="Proteomes" id="UP001180020"/>
    </source>
</evidence>
<protein>
    <submittedName>
        <fullName evidence="1">Uncharacterized protein</fullName>
    </submittedName>
</protein>
<reference evidence="1" key="2">
    <citation type="submission" date="2023-06" db="EMBL/GenBank/DDBJ databases">
        <authorList>
            <person name="Ma L."/>
            <person name="Liu K.-W."/>
            <person name="Li Z."/>
            <person name="Hsiao Y.-Y."/>
            <person name="Qi Y."/>
            <person name="Fu T."/>
            <person name="Tang G."/>
            <person name="Zhang D."/>
            <person name="Sun W.-H."/>
            <person name="Liu D.-K."/>
            <person name="Li Y."/>
            <person name="Chen G.-Z."/>
            <person name="Liu X.-D."/>
            <person name="Liao X.-Y."/>
            <person name="Jiang Y.-T."/>
            <person name="Yu X."/>
            <person name="Hao Y."/>
            <person name="Huang J."/>
            <person name="Zhao X.-W."/>
            <person name="Ke S."/>
            <person name="Chen Y.-Y."/>
            <person name="Wu W.-L."/>
            <person name="Hsu J.-L."/>
            <person name="Lin Y.-F."/>
            <person name="Huang M.-D."/>
            <person name="Li C.-Y."/>
            <person name="Huang L."/>
            <person name="Wang Z.-W."/>
            <person name="Zhao X."/>
            <person name="Zhong W.-Y."/>
            <person name="Peng D.-H."/>
            <person name="Ahmad S."/>
            <person name="Lan S."/>
            <person name="Zhang J.-S."/>
            <person name="Tsai W.-C."/>
            <person name="Van De Peer Y."/>
            <person name="Liu Z.-J."/>
        </authorList>
    </citation>
    <scope>NUCLEOTIDE SEQUENCE</scope>
    <source>
        <strain evidence="1">CP</strain>
        <tissue evidence="1">Leaves</tissue>
    </source>
</reference>
<dbReference type="Proteomes" id="UP001180020">
    <property type="component" value="Unassembled WGS sequence"/>
</dbReference>
<sequence>MVDIPNPVGQSISSVPSGPSCFTKESIALPSVEEAPQVSLTTAALPVMEDTPILALPSPKKPIDPLVDINMEVLLPIELDNESYGALRGDINITSTGSGKVQSIKNTCGEIQVGKQVLNAIVADKNKQRDRKKKPKKPWSELHMGIPLIATLQATKQSKALKNTMSPTVGQGQQHL</sequence>
<comment type="caution">
    <text evidence="1">The sequence shown here is derived from an EMBL/GenBank/DDBJ whole genome shotgun (WGS) entry which is preliminary data.</text>
</comment>
<gene>
    <name evidence="1" type="ORF">QJS10_CPB17g00610</name>
</gene>
<evidence type="ECO:0000313" key="1">
    <source>
        <dbReference type="EMBL" id="KAK1293052.1"/>
    </source>
</evidence>
<dbReference type="EMBL" id="JAUJYO010000017">
    <property type="protein sequence ID" value="KAK1293052.1"/>
    <property type="molecule type" value="Genomic_DNA"/>
</dbReference>
<keyword evidence="2" id="KW-1185">Reference proteome</keyword>